<keyword evidence="4" id="KW-0175">Coiled coil</keyword>
<evidence type="ECO:0000259" key="5">
    <source>
        <dbReference type="PROSITE" id="PS50020"/>
    </source>
</evidence>
<feature type="coiled-coil region" evidence="4">
    <location>
        <begin position="129"/>
        <end position="156"/>
    </location>
</feature>
<dbReference type="GO" id="GO:0005737">
    <property type="term" value="C:cytoplasm"/>
    <property type="evidence" value="ECO:0007669"/>
    <property type="project" value="UniProtKB-SubCell"/>
</dbReference>
<reference evidence="7" key="2">
    <citation type="submission" date="2017-12" db="EMBL/GenBank/DDBJ databases">
        <title>Genome sequence of the Bar-tailed Godwit (Limosa lapponica baueri).</title>
        <authorList>
            <person name="Lima N.C.B."/>
            <person name="Parody-Merino A.M."/>
            <person name="Battley P.F."/>
            <person name="Fidler A.E."/>
            <person name="Prosdocimi F."/>
        </authorList>
    </citation>
    <scope>NUCLEOTIDE SEQUENCE [LARGE SCALE GENOMIC DNA]</scope>
</reference>
<dbReference type="Gene3D" id="2.20.70.10">
    <property type="match status" value="1"/>
</dbReference>
<dbReference type="Proteomes" id="UP000233556">
    <property type="component" value="Unassembled WGS sequence"/>
</dbReference>
<dbReference type="InterPro" id="IPR051105">
    <property type="entry name" value="WWC/KIBRA_Hippo_Reg"/>
</dbReference>
<dbReference type="CDD" id="cd00201">
    <property type="entry name" value="WW"/>
    <property type="match status" value="1"/>
</dbReference>
<dbReference type="SMART" id="SM00456">
    <property type="entry name" value="WW"/>
    <property type="match status" value="1"/>
</dbReference>
<dbReference type="PANTHER" id="PTHR14791">
    <property type="entry name" value="BOMB/KIRA PROTEINS"/>
    <property type="match status" value="1"/>
</dbReference>
<evidence type="ECO:0000313" key="6">
    <source>
        <dbReference type="EMBL" id="PKU38645.1"/>
    </source>
</evidence>
<dbReference type="GO" id="GO:0046621">
    <property type="term" value="P:negative regulation of organ growth"/>
    <property type="evidence" value="ECO:0007669"/>
    <property type="project" value="TreeGrafter"/>
</dbReference>
<dbReference type="GO" id="GO:0019900">
    <property type="term" value="F:kinase binding"/>
    <property type="evidence" value="ECO:0007669"/>
    <property type="project" value="TreeGrafter"/>
</dbReference>
<name>A0A2I0TXT9_LIMLA</name>
<dbReference type="GO" id="GO:0006355">
    <property type="term" value="P:regulation of DNA-templated transcription"/>
    <property type="evidence" value="ECO:0007669"/>
    <property type="project" value="TreeGrafter"/>
</dbReference>
<evidence type="ECO:0000256" key="1">
    <source>
        <dbReference type="ARBA" id="ARBA00004496"/>
    </source>
</evidence>
<gene>
    <name evidence="6" type="ORF">llap_11049</name>
</gene>
<accession>A0A2I0TXT9</accession>
<dbReference type="GO" id="GO:0016477">
    <property type="term" value="P:cell migration"/>
    <property type="evidence" value="ECO:0007669"/>
    <property type="project" value="TreeGrafter"/>
</dbReference>
<protein>
    <recommendedName>
        <fullName evidence="5">WW domain-containing protein</fullName>
    </recommendedName>
</protein>
<dbReference type="GO" id="GO:0060090">
    <property type="term" value="F:molecular adaptor activity"/>
    <property type="evidence" value="ECO:0007669"/>
    <property type="project" value="TreeGrafter"/>
</dbReference>
<dbReference type="FunFam" id="2.20.70.10:FF:000001">
    <property type="entry name" value="Membrane-associated guanylate kinase, WW and PDZ domain-containing protein 1"/>
    <property type="match status" value="1"/>
</dbReference>
<evidence type="ECO:0000256" key="3">
    <source>
        <dbReference type="ARBA" id="ARBA00022737"/>
    </source>
</evidence>
<dbReference type="GO" id="GO:0035330">
    <property type="term" value="P:regulation of hippo signaling"/>
    <property type="evidence" value="ECO:0007669"/>
    <property type="project" value="TreeGrafter"/>
</dbReference>
<comment type="subcellular location">
    <subcellularLocation>
        <location evidence="1">Cytoplasm</location>
    </subcellularLocation>
</comment>
<evidence type="ECO:0000256" key="2">
    <source>
        <dbReference type="ARBA" id="ARBA00022490"/>
    </source>
</evidence>
<dbReference type="EMBL" id="KZ506691">
    <property type="protein sequence ID" value="PKU38645.1"/>
    <property type="molecule type" value="Genomic_DNA"/>
</dbReference>
<dbReference type="PROSITE" id="PS50020">
    <property type="entry name" value="WW_DOMAIN_2"/>
    <property type="match status" value="1"/>
</dbReference>
<reference evidence="7" key="1">
    <citation type="submission" date="2017-11" db="EMBL/GenBank/DDBJ databases">
        <authorList>
            <person name="Lima N.C."/>
            <person name="Parody-Merino A.M."/>
            <person name="Battley P.F."/>
            <person name="Fidler A.E."/>
            <person name="Prosdocimi F."/>
        </authorList>
    </citation>
    <scope>NUCLEOTIDE SEQUENCE [LARGE SCALE GENOMIC DNA]</scope>
</reference>
<organism evidence="6 7">
    <name type="scientific">Limosa lapponica baueri</name>
    <dbReference type="NCBI Taxonomy" id="1758121"/>
    <lineage>
        <taxon>Eukaryota</taxon>
        <taxon>Metazoa</taxon>
        <taxon>Chordata</taxon>
        <taxon>Craniata</taxon>
        <taxon>Vertebrata</taxon>
        <taxon>Euteleostomi</taxon>
        <taxon>Archelosauria</taxon>
        <taxon>Archosauria</taxon>
        <taxon>Dinosauria</taxon>
        <taxon>Saurischia</taxon>
        <taxon>Theropoda</taxon>
        <taxon>Coelurosauria</taxon>
        <taxon>Aves</taxon>
        <taxon>Neognathae</taxon>
        <taxon>Neoaves</taxon>
        <taxon>Charadriiformes</taxon>
        <taxon>Scolopacidae</taxon>
        <taxon>Limosa</taxon>
    </lineage>
</organism>
<dbReference type="InterPro" id="IPR036020">
    <property type="entry name" value="WW_dom_sf"/>
</dbReference>
<sequence>MKEARITKPLTFADCVGDELPLGWETVYDQQIGVYYMDHINQLTQIEDPREQWRREQERMLKEYLVVAQEALNAKKEIYQIKQQRFELAQEEYQQLHKMCEDDSRSYASSFSGFSTNTKYDPYQIKAEIASRRDRLSRLKRELAQMKQELQYKEKGVETLQE</sequence>
<dbReference type="AlphaFoldDB" id="A0A2I0TXT9"/>
<proteinExistence type="predicted"/>
<keyword evidence="2" id="KW-0963">Cytoplasm</keyword>
<dbReference type="OrthoDB" id="2020426at2759"/>
<feature type="domain" description="WW" evidence="5">
    <location>
        <begin position="18"/>
        <end position="51"/>
    </location>
</feature>
<dbReference type="PANTHER" id="PTHR14791:SF25">
    <property type="entry name" value="PROTEIN WWC3"/>
    <property type="match status" value="1"/>
</dbReference>
<evidence type="ECO:0000313" key="7">
    <source>
        <dbReference type="Proteomes" id="UP000233556"/>
    </source>
</evidence>
<dbReference type="InterPro" id="IPR001202">
    <property type="entry name" value="WW_dom"/>
</dbReference>
<dbReference type="SUPFAM" id="SSF51045">
    <property type="entry name" value="WW domain"/>
    <property type="match status" value="1"/>
</dbReference>
<evidence type="ECO:0000256" key="4">
    <source>
        <dbReference type="SAM" id="Coils"/>
    </source>
</evidence>
<keyword evidence="7" id="KW-1185">Reference proteome</keyword>
<keyword evidence="3" id="KW-0677">Repeat</keyword>